<feature type="compositionally biased region" description="Basic and acidic residues" evidence="6">
    <location>
        <begin position="559"/>
        <end position="569"/>
    </location>
</feature>
<evidence type="ECO:0000256" key="7">
    <source>
        <dbReference type="SAM" id="Phobius"/>
    </source>
</evidence>
<comment type="subcellular location">
    <subcellularLocation>
        <location evidence="1">Cell membrane</location>
        <topology evidence="1">Multi-pass membrane protein</topology>
    </subcellularLocation>
</comment>
<feature type="transmembrane region" description="Helical" evidence="7">
    <location>
        <begin position="266"/>
        <end position="290"/>
    </location>
</feature>
<name>A0ABT4TGX9_9ACTN</name>
<dbReference type="InterPro" id="IPR003838">
    <property type="entry name" value="ABC3_permease_C"/>
</dbReference>
<evidence type="ECO:0000313" key="9">
    <source>
        <dbReference type="EMBL" id="MDA2803973.1"/>
    </source>
</evidence>
<keyword evidence="2" id="KW-1003">Cell membrane</keyword>
<dbReference type="InterPro" id="IPR038766">
    <property type="entry name" value="Membrane_comp_ABC_pdt"/>
</dbReference>
<feature type="compositionally biased region" description="Basic and acidic residues" evidence="6">
    <location>
        <begin position="505"/>
        <end position="515"/>
    </location>
</feature>
<organism evidence="9 10">
    <name type="scientific">Nocardiopsis suaedae</name>
    <dbReference type="NCBI Taxonomy" id="3018444"/>
    <lineage>
        <taxon>Bacteria</taxon>
        <taxon>Bacillati</taxon>
        <taxon>Actinomycetota</taxon>
        <taxon>Actinomycetes</taxon>
        <taxon>Streptosporangiales</taxon>
        <taxon>Nocardiopsidaceae</taxon>
        <taxon>Nocardiopsis</taxon>
    </lineage>
</organism>
<gene>
    <name evidence="9" type="ORF">O4U47_05575</name>
</gene>
<accession>A0ABT4TGX9</accession>
<keyword evidence="4 7" id="KW-1133">Transmembrane helix</keyword>
<evidence type="ECO:0000256" key="5">
    <source>
        <dbReference type="ARBA" id="ARBA00023136"/>
    </source>
</evidence>
<feature type="transmembrane region" description="Helical" evidence="7">
    <location>
        <begin position="357"/>
        <end position="380"/>
    </location>
</feature>
<dbReference type="Pfam" id="PF02687">
    <property type="entry name" value="FtsX"/>
    <property type="match status" value="1"/>
</dbReference>
<dbReference type="PANTHER" id="PTHR30287:SF2">
    <property type="entry name" value="BLL1001 PROTEIN"/>
    <property type="match status" value="1"/>
</dbReference>
<feature type="compositionally biased region" description="Basic residues" evidence="6">
    <location>
        <begin position="570"/>
        <end position="587"/>
    </location>
</feature>
<evidence type="ECO:0000256" key="6">
    <source>
        <dbReference type="SAM" id="MobiDB-lite"/>
    </source>
</evidence>
<feature type="transmembrane region" description="Helical" evidence="7">
    <location>
        <begin position="447"/>
        <end position="468"/>
    </location>
</feature>
<keyword evidence="5 7" id="KW-0472">Membrane</keyword>
<dbReference type="PANTHER" id="PTHR30287">
    <property type="entry name" value="MEMBRANE COMPONENT OF PREDICTED ABC SUPERFAMILY METABOLITE UPTAKE TRANSPORTER"/>
    <property type="match status" value="1"/>
</dbReference>
<comment type="caution">
    <text evidence="9">The sequence shown here is derived from an EMBL/GenBank/DDBJ whole genome shotgun (WGS) entry which is preliminary data.</text>
</comment>
<feature type="compositionally biased region" description="Basic residues" evidence="6">
    <location>
        <begin position="607"/>
        <end position="616"/>
    </location>
</feature>
<feature type="compositionally biased region" description="Low complexity" evidence="6">
    <location>
        <begin position="593"/>
        <end position="606"/>
    </location>
</feature>
<evidence type="ECO:0000256" key="4">
    <source>
        <dbReference type="ARBA" id="ARBA00022989"/>
    </source>
</evidence>
<evidence type="ECO:0000256" key="3">
    <source>
        <dbReference type="ARBA" id="ARBA00022692"/>
    </source>
</evidence>
<dbReference type="RefSeq" id="WP_270676461.1">
    <property type="nucleotide sequence ID" value="NZ_JAQFWP010000007.1"/>
</dbReference>
<feature type="compositionally biased region" description="Polar residues" evidence="6">
    <location>
        <begin position="638"/>
        <end position="647"/>
    </location>
</feature>
<keyword evidence="10" id="KW-1185">Reference proteome</keyword>
<evidence type="ECO:0000259" key="8">
    <source>
        <dbReference type="Pfam" id="PF02687"/>
    </source>
</evidence>
<feature type="compositionally biased region" description="Basic residues" evidence="6">
    <location>
        <begin position="486"/>
        <end position="504"/>
    </location>
</feature>
<dbReference type="EMBL" id="JAQFWP010000007">
    <property type="protein sequence ID" value="MDA2803973.1"/>
    <property type="molecule type" value="Genomic_DNA"/>
</dbReference>
<protein>
    <submittedName>
        <fullName evidence="9">ABC transporter permease</fullName>
    </submittedName>
</protein>
<sequence>MTTRALLHLRHVGNDLSRDKGVDLALAAVLVLSAFLMATGAMVMERVVGSVDQLFQEAQPPHFLQMHSGDYDPEALEAFAARNPDVAAWLIEDMLGYDGAALSWSRAATGESGDFSDSLIDSLFVTQNHEFDFLLDETGAAPTPSPGEVYVPVAYQQAYGLRAGDGLTVATDTGSREFRIEGFVRDAQMASSLSASTRVLVSEEDFRELGRAGGGAPEIIAEFRLADPSAAAGFQRAYEADDALPKNGQAVTFDMVRLINAVSDGLPAAALVFASLLLIAIAVLSVRFVIHGTLEGEVREIGAMKAVGIPDRSIMGLYLTKHDVMTLLACVVGGALAVAATGLLTRGVEANYSQAPPGAATVLVPVAALVAVFVFVMAVCRGVLGRIARMQVVNALVHGSLLEERRAARRARRRARRLRPSALGSRRGRAVNTRLALLDLRAERGRWILLPVVFFLAAVLMVLPMNLLSTFTGPGFGTYMGGPGQRRPRRRALRRRRRVRARGRGRGDARRRPPDGRALLRQRADGGGGRGGAGRPPRRCGGPAAGRGRVPGGRAAGVRGDRAVAAERRTVRRLRGRRAGGGRRRRGGPPSPSAASTRTSPAAAPPRRCRGRRRAGRTPTSSSPTWRGRRPPARWRPSTGSGTPMRR</sequence>
<proteinExistence type="predicted"/>
<reference evidence="9" key="1">
    <citation type="submission" date="2023-01" db="EMBL/GenBank/DDBJ databases">
        <title>Draft genome sequence of Nocardiopsis sp. LSu2-4 isolated from halophytes.</title>
        <authorList>
            <person name="Duangmal K."/>
            <person name="Chantavorakit T."/>
        </authorList>
    </citation>
    <scope>NUCLEOTIDE SEQUENCE</scope>
    <source>
        <strain evidence="9">LSu2-4</strain>
    </source>
</reference>
<evidence type="ECO:0000256" key="2">
    <source>
        <dbReference type="ARBA" id="ARBA00022475"/>
    </source>
</evidence>
<feature type="domain" description="ABC3 transporter permease C-terminal" evidence="8">
    <location>
        <begin position="273"/>
        <end position="377"/>
    </location>
</feature>
<dbReference type="Proteomes" id="UP001165685">
    <property type="component" value="Unassembled WGS sequence"/>
</dbReference>
<feature type="compositionally biased region" description="Low complexity" evidence="6">
    <location>
        <begin position="617"/>
        <end position="626"/>
    </location>
</feature>
<feature type="transmembrane region" description="Helical" evidence="7">
    <location>
        <begin position="21"/>
        <end position="44"/>
    </location>
</feature>
<feature type="region of interest" description="Disordered" evidence="6">
    <location>
        <begin position="474"/>
        <end position="647"/>
    </location>
</feature>
<feature type="compositionally biased region" description="Gly residues" evidence="6">
    <location>
        <begin position="543"/>
        <end position="555"/>
    </location>
</feature>
<feature type="compositionally biased region" description="Gly residues" evidence="6">
    <location>
        <begin position="474"/>
        <end position="484"/>
    </location>
</feature>
<evidence type="ECO:0000256" key="1">
    <source>
        <dbReference type="ARBA" id="ARBA00004651"/>
    </source>
</evidence>
<keyword evidence="3 7" id="KW-0812">Transmembrane</keyword>
<evidence type="ECO:0000313" key="10">
    <source>
        <dbReference type="Proteomes" id="UP001165685"/>
    </source>
</evidence>
<feature type="transmembrane region" description="Helical" evidence="7">
    <location>
        <begin position="324"/>
        <end position="345"/>
    </location>
</feature>
<feature type="compositionally biased region" description="Gly residues" evidence="6">
    <location>
        <begin position="525"/>
        <end position="534"/>
    </location>
</feature>